<keyword evidence="7 12" id="KW-0479">Metal-binding</keyword>
<keyword evidence="5" id="KW-0500">Molybdenum</keyword>
<evidence type="ECO:0000256" key="11">
    <source>
        <dbReference type="ARBA" id="ARBA00047317"/>
    </source>
</evidence>
<dbReference type="CDD" id="cd00887">
    <property type="entry name" value="MoeA"/>
    <property type="match status" value="1"/>
</dbReference>
<feature type="binding site" evidence="12">
    <location>
        <position position="77"/>
    </location>
    <ligand>
        <name>GTP</name>
        <dbReference type="ChEBI" id="CHEBI:37565"/>
    </ligand>
</feature>
<keyword evidence="13" id="KW-1133">Transmembrane helix</keyword>
<evidence type="ECO:0000313" key="16">
    <source>
        <dbReference type="Proteomes" id="UP000502415"/>
    </source>
</evidence>
<dbReference type="InterPro" id="IPR025877">
    <property type="entry name" value="MobA-like_NTP_Trfase"/>
</dbReference>
<evidence type="ECO:0000256" key="2">
    <source>
        <dbReference type="ARBA" id="ARBA00002901"/>
    </source>
</evidence>
<dbReference type="EMBL" id="CP051685">
    <property type="protein sequence ID" value="QJE00881.1"/>
    <property type="molecule type" value="Genomic_DNA"/>
</dbReference>
<dbReference type="InterPro" id="IPR036688">
    <property type="entry name" value="MoeA_C_domain_IV_sf"/>
</dbReference>
<dbReference type="Pfam" id="PF12804">
    <property type="entry name" value="NTP_transf_3"/>
    <property type="match status" value="1"/>
</dbReference>
<evidence type="ECO:0000256" key="3">
    <source>
        <dbReference type="ARBA" id="ARBA00005046"/>
    </source>
</evidence>
<comment type="cofactor">
    <cofactor evidence="1 12">
        <name>Mg(2+)</name>
        <dbReference type="ChEBI" id="CHEBI:18420"/>
    </cofactor>
</comment>
<dbReference type="InterPro" id="IPR038987">
    <property type="entry name" value="MoeA-like"/>
</dbReference>
<feature type="transmembrane region" description="Helical" evidence="13">
    <location>
        <begin position="521"/>
        <end position="541"/>
    </location>
</feature>
<keyword evidence="10 12" id="KW-0501">Molybdenum cofactor biosynthesis</keyword>
<dbReference type="Proteomes" id="UP000502415">
    <property type="component" value="Chromosome"/>
</dbReference>
<keyword evidence="9 12" id="KW-0342">GTP-binding</keyword>
<dbReference type="FunFam" id="2.40.340.10:FF:000003">
    <property type="entry name" value="Molybdopterin molybdenumtransferase"/>
    <property type="match status" value="1"/>
</dbReference>
<evidence type="ECO:0000256" key="12">
    <source>
        <dbReference type="HAMAP-Rule" id="MF_00316"/>
    </source>
</evidence>
<dbReference type="SUPFAM" id="SSF63867">
    <property type="entry name" value="MoeA C-terminal domain-like"/>
    <property type="match status" value="1"/>
</dbReference>
<comment type="catalytic activity">
    <reaction evidence="12">
        <text>Mo-molybdopterin + GTP + H(+) = Mo-molybdopterin guanine dinucleotide + diphosphate</text>
        <dbReference type="Rhea" id="RHEA:34243"/>
        <dbReference type="ChEBI" id="CHEBI:15378"/>
        <dbReference type="ChEBI" id="CHEBI:33019"/>
        <dbReference type="ChEBI" id="CHEBI:37565"/>
        <dbReference type="ChEBI" id="CHEBI:71302"/>
        <dbReference type="ChEBI" id="CHEBI:71310"/>
        <dbReference type="EC" id="2.7.7.77"/>
    </reaction>
</comment>
<keyword evidence="12" id="KW-0963">Cytoplasm</keyword>
<dbReference type="InterPro" id="IPR036135">
    <property type="entry name" value="MoeA_linker/N_sf"/>
</dbReference>
<evidence type="ECO:0000256" key="13">
    <source>
        <dbReference type="SAM" id="Phobius"/>
    </source>
</evidence>
<dbReference type="SUPFAM" id="SSF53218">
    <property type="entry name" value="Molybdenum cofactor biosynthesis proteins"/>
    <property type="match status" value="1"/>
</dbReference>
<dbReference type="Pfam" id="PF03453">
    <property type="entry name" value="MoeA_N"/>
    <property type="match status" value="1"/>
</dbReference>
<keyword evidence="13" id="KW-0812">Transmembrane</keyword>
<keyword evidence="8 12" id="KW-0460">Magnesium</keyword>
<evidence type="ECO:0000256" key="7">
    <source>
        <dbReference type="ARBA" id="ARBA00022723"/>
    </source>
</evidence>
<dbReference type="FunFam" id="3.40.980.10:FF:000004">
    <property type="entry name" value="Molybdopterin molybdenumtransferase"/>
    <property type="match status" value="1"/>
</dbReference>
<feature type="binding site" evidence="12">
    <location>
        <position position="31"/>
    </location>
    <ligand>
        <name>GTP</name>
        <dbReference type="ChEBI" id="CHEBI:37565"/>
    </ligand>
</feature>
<dbReference type="GO" id="GO:0046872">
    <property type="term" value="F:metal ion binding"/>
    <property type="evidence" value="ECO:0007669"/>
    <property type="project" value="UniProtKB-KW"/>
</dbReference>
<dbReference type="AlphaFoldDB" id="A0A7Z2ZSU7"/>
<keyword evidence="12" id="KW-0547">Nucleotide-binding</keyword>
<dbReference type="Gene3D" id="3.90.550.10">
    <property type="entry name" value="Spore Coat Polysaccharide Biosynthesis Protein SpsA, Chain A"/>
    <property type="match status" value="1"/>
</dbReference>
<dbReference type="GO" id="GO:0005829">
    <property type="term" value="C:cytosol"/>
    <property type="evidence" value="ECO:0007669"/>
    <property type="project" value="TreeGrafter"/>
</dbReference>
<accession>A0A7Z2ZSU7</accession>
<dbReference type="PANTHER" id="PTHR10192:SF5">
    <property type="entry name" value="GEPHYRIN"/>
    <property type="match status" value="1"/>
</dbReference>
<comment type="subcellular location">
    <subcellularLocation>
        <location evidence="12">Cytoplasm</location>
    </subcellularLocation>
</comment>
<dbReference type="Pfam" id="PF03454">
    <property type="entry name" value="MoeA_C"/>
    <property type="match status" value="1"/>
</dbReference>
<dbReference type="Gene3D" id="2.40.340.10">
    <property type="entry name" value="MoeA, C-terminal, domain IV"/>
    <property type="match status" value="1"/>
</dbReference>
<comment type="function">
    <text evidence="2">Catalyzes the insertion of molybdate into adenylated molybdopterin with the concomitant release of AMP.</text>
</comment>
<comment type="domain">
    <text evidence="12">The N-terminal domain determines nucleotide recognition and specific binding, while the C-terminal domain determines the specific binding to the target protein.</text>
</comment>
<feature type="binding site" evidence="12">
    <location>
        <position position="107"/>
    </location>
    <ligand>
        <name>GTP</name>
        <dbReference type="ChEBI" id="CHEBI:37565"/>
    </ligand>
</feature>
<evidence type="ECO:0000256" key="8">
    <source>
        <dbReference type="ARBA" id="ARBA00022842"/>
    </source>
</evidence>
<feature type="binding site" evidence="12">
    <location>
        <position position="107"/>
    </location>
    <ligand>
        <name>Mg(2+)</name>
        <dbReference type="ChEBI" id="CHEBI:18420"/>
    </ligand>
</feature>
<comment type="function">
    <text evidence="12">Transfers a GMP moiety from GTP to Mo-molybdopterin (Mo-MPT) cofactor (Moco or molybdenum cofactor) to form Mo-molybdopterin guanine dinucleotide (Mo-MGD) cofactor.</text>
</comment>
<evidence type="ECO:0000256" key="1">
    <source>
        <dbReference type="ARBA" id="ARBA00001946"/>
    </source>
</evidence>
<dbReference type="GO" id="GO:0006777">
    <property type="term" value="P:Mo-molybdopterin cofactor biosynthetic process"/>
    <property type="evidence" value="ECO:0007669"/>
    <property type="project" value="UniProtKB-KW"/>
</dbReference>
<dbReference type="NCBIfam" id="TIGR02665">
    <property type="entry name" value="molyb_mobA"/>
    <property type="match status" value="1"/>
</dbReference>
<protein>
    <recommendedName>
        <fullName evidence="12">Molybdenum cofactor guanylyltransferase</fullName>
        <shortName evidence="12">MoCo guanylyltransferase</shortName>
        <ecNumber evidence="12">2.7.7.77</ecNumber>
    </recommendedName>
    <alternativeName>
        <fullName evidence="12">GTP:molybdopterin guanylyltransferase</fullName>
    </alternativeName>
    <alternativeName>
        <fullName evidence="12">Mo-MPT guanylyltransferase</fullName>
    </alternativeName>
    <alternativeName>
        <fullName evidence="12">Molybdopterin guanylyltransferase</fullName>
    </alternativeName>
    <alternativeName>
        <fullName evidence="12">Molybdopterin-guanine dinucleotide synthase</fullName>
        <shortName evidence="12">MGD synthase</shortName>
    </alternativeName>
</protein>
<dbReference type="InterPro" id="IPR029044">
    <property type="entry name" value="Nucleotide-diphossugar_trans"/>
</dbReference>
<dbReference type="Pfam" id="PF00994">
    <property type="entry name" value="MoCF_biosynth"/>
    <property type="match status" value="1"/>
</dbReference>
<evidence type="ECO:0000256" key="6">
    <source>
        <dbReference type="ARBA" id="ARBA00022679"/>
    </source>
</evidence>
<sequence length="635" mass="66793">MSGTNSITGRDAISGLVLAGGRGTRMGNVDKGLQPFGGATMAAQVAARLAPQVAAIAISANRNLDAYAGFGVPVWPDDTPGFPGPLAGLATGLRRCETDYLLSAPCDSPFLPADLAARLQRGLVEAGADAAVAVTEEDGRRRVHPVFCLAKRGLAPLVDAYLAEGGRRMDGWHARARVAEVLFEDGGAFRNINTLDELRALDHGASGKPRLDEVARCVDGYDPEALPVRDAQRIIGEFVAPVRAVEQVALRAALGRVLARDIVSPINVPAHDNSAMDGYALRGADLLPAAPLRLAVAGIAYAGRPFEGAVQPGQCVRIMTGAVMPAGCDSVVPQECVSVEEAAHGKNVLLAPGAIRAGDNRRLAGEDLAVGGVALAKGRVVRPSDLGLMASLGVAEVPVQRRLRVAFFSTGDELRSIGQALEEGCVYDSNRYTIYGMLQRLGCDVIDMGVVRDDPQALESALRDACENADAIITSGGVSVGAADYTRDIMARLGDVAFWKLAMRPGRPLAFGRIASNGRSAFLFGLPGNPVAVMVSFYFFARAALLRMMGADAPLPLLRARSLDTIRKKPGRTEFQRAVLARGADGQAEVRITGAQGSGILRSMSEANCMVVLHDEQGNVQAGEMVDVVVFEGLV</sequence>
<feature type="binding site" evidence="12">
    <location>
        <begin position="18"/>
        <end position="20"/>
    </location>
    <ligand>
        <name>GTP</name>
        <dbReference type="ChEBI" id="CHEBI:37565"/>
    </ligand>
</feature>
<dbReference type="UniPathway" id="UPA00344"/>
<dbReference type="SMART" id="SM00852">
    <property type="entry name" value="MoCF_biosynth"/>
    <property type="match status" value="1"/>
</dbReference>
<comment type="similarity">
    <text evidence="12">Belongs to the MobA family.</text>
</comment>
<evidence type="ECO:0000256" key="9">
    <source>
        <dbReference type="ARBA" id="ARBA00023134"/>
    </source>
</evidence>
<evidence type="ECO:0000256" key="10">
    <source>
        <dbReference type="ARBA" id="ARBA00023150"/>
    </source>
</evidence>
<dbReference type="KEGG" id="mfy:HH212_13325"/>
<dbReference type="Gene3D" id="3.90.105.10">
    <property type="entry name" value="Molybdopterin biosynthesis moea protein, domain 2"/>
    <property type="match status" value="1"/>
</dbReference>
<dbReference type="SUPFAM" id="SSF53448">
    <property type="entry name" value="Nucleotide-diphospho-sugar transferases"/>
    <property type="match status" value="1"/>
</dbReference>
<reference evidence="15 16" key="1">
    <citation type="submission" date="2020-04" db="EMBL/GenBank/DDBJ databases">
        <title>Genome sequencing of novel species.</title>
        <authorList>
            <person name="Heo J."/>
            <person name="Kim S.-J."/>
            <person name="Kim J.-S."/>
            <person name="Hong S.-B."/>
            <person name="Kwon S.-W."/>
        </authorList>
    </citation>
    <scope>NUCLEOTIDE SEQUENCE [LARGE SCALE GENOMIC DNA]</scope>
    <source>
        <strain evidence="15 16">GN2-R2</strain>
    </source>
</reference>
<dbReference type="PANTHER" id="PTHR10192">
    <property type="entry name" value="MOLYBDOPTERIN BIOSYNTHESIS PROTEIN"/>
    <property type="match status" value="1"/>
</dbReference>
<name>A0A7Z2ZSU7_9BURK</name>
<dbReference type="InterPro" id="IPR005111">
    <property type="entry name" value="MoeA_C_domain_IV"/>
</dbReference>
<dbReference type="InterPro" id="IPR013482">
    <property type="entry name" value="Molybde_CF_guanTrfase"/>
</dbReference>
<keyword evidence="15" id="KW-0548">Nucleotidyltransferase</keyword>
<evidence type="ECO:0000256" key="4">
    <source>
        <dbReference type="ARBA" id="ARBA00010763"/>
    </source>
</evidence>
<dbReference type="RefSeq" id="WP_170202911.1">
    <property type="nucleotide sequence ID" value="NZ_CP051685.1"/>
</dbReference>
<keyword evidence="13" id="KW-0472">Membrane</keyword>
<evidence type="ECO:0000313" key="15">
    <source>
        <dbReference type="EMBL" id="QJE00881.1"/>
    </source>
</evidence>
<dbReference type="HAMAP" id="MF_00316">
    <property type="entry name" value="MobA"/>
    <property type="match status" value="1"/>
</dbReference>
<dbReference type="GO" id="GO:0005525">
    <property type="term" value="F:GTP binding"/>
    <property type="evidence" value="ECO:0007669"/>
    <property type="project" value="UniProtKB-UniRule"/>
</dbReference>
<evidence type="ECO:0000256" key="5">
    <source>
        <dbReference type="ARBA" id="ARBA00022505"/>
    </source>
</evidence>
<keyword evidence="16" id="KW-1185">Reference proteome</keyword>
<proteinExistence type="inferred from homology"/>
<organism evidence="15 16">
    <name type="scientific">Massilia forsythiae</name>
    <dbReference type="NCBI Taxonomy" id="2728020"/>
    <lineage>
        <taxon>Bacteria</taxon>
        <taxon>Pseudomonadati</taxon>
        <taxon>Pseudomonadota</taxon>
        <taxon>Betaproteobacteria</taxon>
        <taxon>Burkholderiales</taxon>
        <taxon>Oxalobacteraceae</taxon>
        <taxon>Telluria group</taxon>
        <taxon>Massilia</taxon>
    </lineage>
</organism>
<comment type="caution">
    <text evidence="12">Lacks conserved residue(s) required for the propagation of feature annotation.</text>
</comment>
<comment type="catalytic activity">
    <reaction evidence="11">
        <text>adenylyl-molybdopterin + molybdate = Mo-molybdopterin + AMP + H(+)</text>
        <dbReference type="Rhea" id="RHEA:35047"/>
        <dbReference type="ChEBI" id="CHEBI:15378"/>
        <dbReference type="ChEBI" id="CHEBI:36264"/>
        <dbReference type="ChEBI" id="CHEBI:62727"/>
        <dbReference type="ChEBI" id="CHEBI:71302"/>
        <dbReference type="ChEBI" id="CHEBI:456215"/>
        <dbReference type="EC" id="2.10.1.1"/>
    </reaction>
</comment>
<dbReference type="CDD" id="cd02503">
    <property type="entry name" value="MobA"/>
    <property type="match status" value="1"/>
</dbReference>
<feature type="domain" description="MoaB/Mog" evidence="14">
    <location>
        <begin position="406"/>
        <end position="547"/>
    </location>
</feature>
<keyword evidence="6 12" id="KW-0808">Transferase</keyword>
<dbReference type="NCBIfam" id="TIGR00177">
    <property type="entry name" value="molyb_syn"/>
    <property type="match status" value="1"/>
</dbReference>
<dbReference type="InterPro" id="IPR005110">
    <property type="entry name" value="MoeA_linker/N"/>
</dbReference>
<dbReference type="SUPFAM" id="SSF63882">
    <property type="entry name" value="MoeA N-terminal region -like"/>
    <property type="match status" value="1"/>
</dbReference>
<evidence type="ECO:0000259" key="14">
    <source>
        <dbReference type="SMART" id="SM00852"/>
    </source>
</evidence>
<comment type="subunit">
    <text evidence="12">Monomer.</text>
</comment>
<dbReference type="GO" id="GO:0061599">
    <property type="term" value="F:molybdopterin molybdotransferase activity"/>
    <property type="evidence" value="ECO:0007669"/>
    <property type="project" value="UniProtKB-EC"/>
</dbReference>
<dbReference type="InterPro" id="IPR036425">
    <property type="entry name" value="MoaB/Mog-like_dom_sf"/>
</dbReference>
<dbReference type="GO" id="GO:0061603">
    <property type="term" value="F:molybdenum cofactor guanylyltransferase activity"/>
    <property type="evidence" value="ECO:0007669"/>
    <property type="project" value="UniProtKB-EC"/>
</dbReference>
<dbReference type="Gene3D" id="3.40.980.10">
    <property type="entry name" value="MoaB/Mog-like domain"/>
    <property type="match status" value="1"/>
</dbReference>
<dbReference type="InterPro" id="IPR001453">
    <property type="entry name" value="MoaB/Mog_dom"/>
</dbReference>
<comment type="pathway">
    <text evidence="3">Cofactor biosynthesis; molybdopterin biosynthesis.</text>
</comment>
<comment type="similarity">
    <text evidence="4">Belongs to the MoeA family.</text>
</comment>
<dbReference type="EC" id="2.7.7.77" evidence="12"/>
<dbReference type="Gene3D" id="2.170.190.11">
    <property type="entry name" value="Molybdopterin biosynthesis moea protein, domain 3"/>
    <property type="match status" value="1"/>
</dbReference>
<gene>
    <name evidence="12 15" type="primary">mobA</name>
    <name evidence="15" type="ORF">HH212_13325</name>
</gene>
<dbReference type="NCBIfam" id="NF045515">
    <property type="entry name" value="Glp_gephyrin"/>
    <property type="match status" value="1"/>
</dbReference>